<dbReference type="RefSeq" id="WP_187755375.1">
    <property type="nucleotide sequence ID" value="NZ_JABURY010000015.1"/>
</dbReference>
<evidence type="ECO:0000256" key="6">
    <source>
        <dbReference type="ARBA" id="ARBA00023288"/>
    </source>
</evidence>
<dbReference type="Pfam" id="PF03180">
    <property type="entry name" value="Lipoprotein_9"/>
    <property type="match status" value="1"/>
</dbReference>
<evidence type="ECO:0000256" key="7">
    <source>
        <dbReference type="SAM" id="SignalP"/>
    </source>
</evidence>
<name>A0ABR7QXH9_9GAMM</name>
<sequence>MIKIISSMFLAFAFCIGLVGCDKANNQSITQDNQLIRVGTSPGPYSELFLQAIKPILEKQGYTIKTIEFVNLRQADVALDYGDVDINVDQHTAYYQDFNRNSGSDLIGITKIPTVPAGLYTGKKTALSQVTSGDTVAIPLDPSNAARAYMLLQKAGWITLKNGIDPTKISARDVVENKYGINIIEMDSATIPRALPDLEYAVITGSIVYAAKIDAKKALLREDILEPLILVATVKQTNQNTPWAKAVVAAYHSAAFKQYMKEHNSDNYWFIPEELK</sequence>
<feature type="signal peptide" evidence="7">
    <location>
        <begin position="1"/>
        <end position="24"/>
    </location>
</feature>
<evidence type="ECO:0000256" key="4">
    <source>
        <dbReference type="ARBA" id="ARBA00023136"/>
    </source>
</evidence>
<dbReference type="InterPro" id="IPR004872">
    <property type="entry name" value="Lipoprotein_NlpA"/>
</dbReference>
<keyword evidence="6" id="KW-0449">Lipoprotein</keyword>
<comment type="subcellular location">
    <subcellularLocation>
        <location evidence="1">Membrane</location>
        <topology evidence="1">Lipid-anchor</topology>
    </subcellularLocation>
</comment>
<dbReference type="Gene3D" id="3.40.190.10">
    <property type="entry name" value="Periplasmic binding protein-like II"/>
    <property type="match status" value="2"/>
</dbReference>
<evidence type="ECO:0000256" key="1">
    <source>
        <dbReference type="ARBA" id="ARBA00004635"/>
    </source>
</evidence>
<comment type="similarity">
    <text evidence="2">Belongs to the NlpA lipoprotein family.</text>
</comment>
<dbReference type="PANTHER" id="PTHR30429">
    <property type="entry name" value="D-METHIONINE-BINDING LIPOPROTEIN METQ"/>
    <property type="match status" value="1"/>
</dbReference>
<evidence type="ECO:0000256" key="2">
    <source>
        <dbReference type="ARBA" id="ARBA00008973"/>
    </source>
</evidence>
<keyword evidence="3 7" id="KW-0732">Signal</keyword>
<evidence type="ECO:0000256" key="3">
    <source>
        <dbReference type="ARBA" id="ARBA00022729"/>
    </source>
</evidence>
<accession>A0ABR7QXH9</accession>
<dbReference type="Proteomes" id="UP000651208">
    <property type="component" value="Unassembled WGS sequence"/>
</dbReference>
<dbReference type="EMBL" id="JABURY010000015">
    <property type="protein sequence ID" value="MBC9130933.1"/>
    <property type="molecule type" value="Genomic_DNA"/>
</dbReference>
<dbReference type="SUPFAM" id="SSF53850">
    <property type="entry name" value="Periplasmic binding protein-like II"/>
    <property type="match status" value="1"/>
</dbReference>
<protein>
    <submittedName>
        <fullName evidence="8">Metal ABC transporter substrate-binding protein</fullName>
    </submittedName>
</protein>
<proteinExistence type="inferred from homology"/>
<keyword evidence="9" id="KW-1185">Reference proteome</keyword>
<evidence type="ECO:0000256" key="5">
    <source>
        <dbReference type="ARBA" id="ARBA00023139"/>
    </source>
</evidence>
<reference evidence="8 9" key="1">
    <citation type="submission" date="2020-06" db="EMBL/GenBank/DDBJ databases">
        <title>Frischella cerana isolated from Apis cerana gut homogenate.</title>
        <authorList>
            <person name="Wolter L.A."/>
            <person name="Suenami S."/>
            <person name="Miyazaki R."/>
        </authorList>
    </citation>
    <scope>NUCLEOTIDE SEQUENCE [LARGE SCALE GENOMIC DNA]</scope>
    <source>
        <strain evidence="8 9">Ac13</strain>
    </source>
</reference>
<organism evidence="8 9">
    <name type="scientific">Frischella japonica</name>
    <dbReference type="NCBI Taxonomy" id="2741544"/>
    <lineage>
        <taxon>Bacteria</taxon>
        <taxon>Pseudomonadati</taxon>
        <taxon>Pseudomonadota</taxon>
        <taxon>Gammaproteobacteria</taxon>
        <taxon>Orbales</taxon>
        <taxon>Orbaceae</taxon>
        <taxon>Frischella</taxon>
    </lineage>
</organism>
<keyword evidence="4" id="KW-0472">Membrane</keyword>
<evidence type="ECO:0000313" key="8">
    <source>
        <dbReference type="EMBL" id="MBC9130933.1"/>
    </source>
</evidence>
<keyword evidence="5" id="KW-0564">Palmitate</keyword>
<comment type="caution">
    <text evidence="8">The sequence shown here is derived from an EMBL/GenBank/DDBJ whole genome shotgun (WGS) entry which is preliminary data.</text>
</comment>
<dbReference type="PANTHER" id="PTHR30429:SF0">
    <property type="entry name" value="METHIONINE-BINDING LIPOPROTEIN METQ"/>
    <property type="match status" value="1"/>
</dbReference>
<dbReference type="PROSITE" id="PS51257">
    <property type="entry name" value="PROKAR_LIPOPROTEIN"/>
    <property type="match status" value="1"/>
</dbReference>
<feature type="chain" id="PRO_5045911268" evidence="7">
    <location>
        <begin position="25"/>
        <end position="276"/>
    </location>
</feature>
<gene>
    <name evidence="8" type="ORF">FcAc13_06370</name>
</gene>
<evidence type="ECO:0000313" key="9">
    <source>
        <dbReference type="Proteomes" id="UP000651208"/>
    </source>
</evidence>